<proteinExistence type="predicted"/>
<evidence type="ECO:0000313" key="2">
    <source>
        <dbReference type="EMBL" id="KJY60791.1"/>
    </source>
</evidence>
<dbReference type="HOGENOM" id="CLU_141519_0_1_9"/>
<protein>
    <recommendedName>
        <fullName evidence="1">Thoeris anti-defense 2-like domain-containing protein</fullName>
    </recommendedName>
</protein>
<evidence type="ECO:0000313" key="3">
    <source>
        <dbReference type="Proteomes" id="UP000033558"/>
    </source>
</evidence>
<reference evidence="2 3" key="1">
    <citation type="submission" date="2015-01" db="EMBL/GenBank/DDBJ databases">
        <title>Comparative genomics of the lactic acid bacteria isolated from the honey bee gut.</title>
        <authorList>
            <person name="Ellegaard K.M."/>
            <person name="Tamarit D."/>
            <person name="Javelind E."/>
            <person name="Olofsson T."/>
            <person name="Andersson S.G."/>
            <person name="Vasquez A."/>
        </authorList>
    </citation>
    <scope>NUCLEOTIDE SEQUENCE [LARGE SCALE GENOMIC DNA]</scope>
    <source>
        <strain evidence="2 3">Bin4</strain>
    </source>
</reference>
<dbReference type="OrthoDB" id="9806476at2"/>
<dbReference type="STRING" id="1218492.JG30_14810"/>
<name>A0A0F4LT92_9LACO</name>
<dbReference type="PATRIC" id="fig|1218492.5.peg.1535"/>
<dbReference type="Pfam" id="PF11195">
    <property type="entry name" value="Tad2-like"/>
    <property type="match status" value="1"/>
</dbReference>
<organism evidence="2 3">
    <name type="scientific">Bombilactobacillus mellifer</name>
    <dbReference type="NCBI Taxonomy" id="1218492"/>
    <lineage>
        <taxon>Bacteria</taxon>
        <taxon>Bacillati</taxon>
        <taxon>Bacillota</taxon>
        <taxon>Bacilli</taxon>
        <taxon>Lactobacillales</taxon>
        <taxon>Lactobacillaceae</taxon>
        <taxon>Bombilactobacillus</taxon>
    </lineage>
</organism>
<evidence type="ECO:0000259" key="1">
    <source>
        <dbReference type="Pfam" id="PF11195"/>
    </source>
</evidence>
<keyword evidence="3" id="KW-1185">Reference proteome</keyword>
<dbReference type="Proteomes" id="UP000033558">
    <property type="component" value="Unassembled WGS sequence"/>
</dbReference>
<sequence length="74" mass="8510">MTFDQALRHLQAGAHLKRAAWQSGEEYIFLVTQPTYQQEPVNPYFLIRTKEQPALSVFQPTDCDLLATDWTIVA</sequence>
<dbReference type="AlphaFoldDB" id="A0A0F4LT92"/>
<gene>
    <name evidence="2" type="ORF">JG30_14810</name>
</gene>
<feature type="domain" description="Thoeris anti-defense 2-like" evidence="1">
    <location>
        <begin position="1"/>
        <end position="73"/>
    </location>
</feature>
<comment type="caution">
    <text evidence="2">The sequence shown here is derived from an EMBL/GenBank/DDBJ whole genome shotgun (WGS) entry which is preliminary data.</text>
</comment>
<accession>A0A0F4LT92</accession>
<dbReference type="EMBL" id="JXJQ01000010">
    <property type="protein sequence ID" value="KJY60791.1"/>
    <property type="molecule type" value="Genomic_DNA"/>
</dbReference>
<dbReference type="InterPro" id="IPR021361">
    <property type="entry name" value="Tad2-like_dom"/>
</dbReference>
<dbReference type="RefSeq" id="WP_046317629.1">
    <property type="nucleotide sequence ID" value="NZ_JAMBJK010000002.1"/>
</dbReference>